<name>A0A1T4Q037_9BACT</name>
<dbReference type="Gene3D" id="2.30.110.10">
    <property type="entry name" value="Electron Transport, Fmn-binding Protein, Chain A"/>
    <property type="match status" value="1"/>
</dbReference>
<dbReference type="RefSeq" id="WP_078831846.1">
    <property type="nucleotide sequence ID" value="NZ_FUWH01000007.1"/>
</dbReference>
<keyword evidence="2" id="KW-1185">Reference proteome</keyword>
<reference evidence="1 2" key="1">
    <citation type="submission" date="2017-02" db="EMBL/GenBank/DDBJ databases">
        <authorList>
            <person name="Peterson S.W."/>
        </authorList>
    </citation>
    <scope>NUCLEOTIDE SEQUENCE [LARGE SCALE GENOMIC DNA]</scope>
    <source>
        <strain evidence="1 2">DSM 22335</strain>
    </source>
</reference>
<dbReference type="OrthoDB" id="666433at2"/>
<evidence type="ECO:0000313" key="2">
    <source>
        <dbReference type="Proteomes" id="UP000190888"/>
    </source>
</evidence>
<dbReference type="AlphaFoldDB" id="A0A1T4Q037"/>
<proteinExistence type="predicted"/>
<accession>A0A1T4Q037</accession>
<organism evidence="1 2">
    <name type="scientific">Sediminibacterium ginsengisoli</name>
    <dbReference type="NCBI Taxonomy" id="413434"/>
    <lineage>
        <taxon>Bacteria</taxon>
        <taxon>Pseudomonadati</taxon>
        <taxon>Bacteroidota</taxon>
        <taxon>Chitinophagia</taxon>
        <taxon>Chitinophagales</taxon>
        <taxon>Chitinophagaceae</taxon>
        <taxon>Sediminibacterium</taxon>
    </lineage>
</organism>
<dbReference type="STRING" id="413434.SAMN04488132_10769"/>
<dbReference type="Proteomes" id="UP000190888">
    <property type="component" value="Unassembled WGS sequence"/>
</dbReference>
<evidence type="ECO:0000313" key="1">
    <source>
        <dbReference type="EMBL" id="SJZ97180.1"/>
    </source>
</evidence>
<evidence type="ECO:0008006" key="3">
    <source>
        <dbReference type="Google" id="ProtNLM"/>
    </source>
</evidence>
<gene>
    <name evidence="1" type="ORF">SAMN04488132_10769</name>
</gene>
<dbReference type="EMBL" id="FUWH01000007">
    <property type="protein sequence ID" value="SJZ97180.1"/>
    <property type="molecule type" value="Genomic_DNA"/>
</dbReference>
<protein>
    <recommendedName>
        <fullName evidence="3">Pyridoxamine 5'-phosphate oxidase</fullName>
    </recommendedName>
</protein>
<sequence>MQYNSFSFIGDKIRNLGTAVMHCHSNQVLRIKSAVIDTIHVDETGNVWFHIDKPEQSVNEFDREFLVGLNYFRKGSPYYINVLGVARIMIEPEEIAQSIEALEKEVTPPAGKVLLKVRISNVNYYGNDTEPGNGFIDRIKNMISHWFMPHGYNYKNLYGEGSNHYA</sequence>
<dbReference type="InterPro" id="IPR012349">
    <property type="entry name" value="Split_barrel_FMN-bd"/>
</dbReference>